<dbReference type="OrthoDB" id="498590at2759"/>
<feature type="compositionally biased region" description="Acidic residues" evidence="1">
    <location>
        <begin position="994"/>
        <end position="1020"/>
    </location>
</feature>
<sequence>MELDNSSTPAGTPSEDRRKSGRMTRRPDTFSQSTHSALEGGKRKRGDVLEPGGDDDMSDSESDESSEDDAADEEELKAKKRAARKARSKKPAAKKVPRAAKKPKVVGNGLGKQLAFRPALNGRLPASRPRMPKIRPSLAAGEHGLYAEIFGKSNNADTAAAQWLNLYQRDNLGAMRDLINFLIRCTGATLELTKEEVDDVDNAPNQIASLQNEYQAEGITDYPLISHEKKFKAFQLVLEEFIGALIQTFHHSSVLYTDEALLENIQIWMSSMSTSNFRPFRHTATVMALSVITSLCEITQEVTTTVTTSRKQLESEKKKKTVNKGRVEAIQTAVTEGEQKVEQLNEFIQDGFDTVFVHRHRDVDGNIRAECMLALGRWIRSYREMFLDAQSLRYLGWAISDTVPHARLVALTQLLPLYESRDNIGALNSFTERFRQRVVEIASQDADLNVRVAAIELLNHLRDGGFLEPSDVDAIGRLVLDLDPRIRKAAGNFFVANVQDAFDSVVEEVGDEINEIFADDDDDDFDSPKRSWIKFKCLVDMFQAYDVQEEDSDMIATTRDVLSGAPAATRFVLATEAIYPHMEELSQWQSLAGFLLYDHSQIADDPAEDDTTGIVRKLYRIQEGQEAILLEVLCAAVKLRVLDVAKSDIDKRGRKVKALTAKIPELQEEISHNLAQSIPQLLNKFGSAPEAASVVLRLEHLVDLNSIQDMQKDATAYTSLLNDINKQFLTHSDQDVLAEASVAFLHAKSSDEMREVLEGKIQELWEDMVDTLGALSRKKEVQAGASISDPTLTDLTNTITRISKLSAIMDCSTILETVPTSRSKSKKNHGEAPFNTLIHLAQRALLAEDEDEDTARAEAELVTNSIRTLLFYFMWKVQALSTALSEGKANFSTSYFEALTKSRETFASTLLDIMNGLTGLDDLRFTATTTFLDLQTLFSTLRNAGQGIGNDEDVIFQAQSLVHEIPSDTQALITKIHGTAERIFAKTAKYDREPAEDDAPASEDEPEDDEEENEEEDDEAVIMERLRSSIVAEQRLCELTGKLVLAIIGRVVDASGTKRGSLKKRLLRNKTSLGQNYREVLSYLEERKPRSAPRNKGKQPVRSAQAGEKPAAPSKNIKSAERVDDNEEEEEEQEGDHDDPIEEDDEEDLRARELVEDEIVDDDNEDLNRGPDPDEDEIMGD</sequence>
<dbReference type="InterPro" id="IPR011989">
    <property type="entry name" value="ARM-like"/>
</dbReference>
<dbReference type="InterPro" id="IPR039662">
    <property type="entry name" value="Cohesin_Scc3/SA"/>
</dbReference>
<dbReference type="Pfam" id="PF21581">
    <property type="entry name" value="SCD"/>
    <property type="match status" value="1"/>
</dbReference>
<gene>
    <name evidence="3" type="ORF">N7509_006143</name>
</gene>
<dbReference type="RefSeq" id="XP_056490082.1">
    <property type="nucleotide sequence ID" value="XM_056630780.1"/>
</dbReference>
<dbReference type="GeneID" id="81369760"/>
<accession>A0A9W9W3M5</accession>
<evidence type="ECO:0000313" key="3">
    <source>
        <dbReference type="EMBL" id="KAJ5398030.1"/>
    </source>
</evidence>
<feature type="compositionally biased region" description="Polar residues" evidence="1">
    <location>
        <begin position="1"/>
        <end position="11"/>
    </location>
</feature>
<dbReference type="Pfam" id="PF08514">
    <property type="entry name" value="STAG"/>
    <property type="match status" value="1"/>
</dbReference>
<protein>
    <recommendedName>
        <fullName evidence="2">SCD domain-containing protein</fullName>
    </recommendedName>
</protein>
<dbReference type="EMBL" id="JAPZBU010000006">
    <property type="protein sequence ID" value="KAJ5398030.1"/>
    <property type="molecule type" value="Genomic_DNA"/>
</dbReference>
<name>A0A9W9W3M5_9EURO</name>
<evidence type="ECO:0000256" key="1">
    <source>
        <dbReference type="SAM" id="MobiDB-lite"/>
    </source>
</evidence>
<dbReference type="InterPro" id="IPR020839">
    <property type="entry name" value="SCD"/>
</dbReference>
<dbReference type="AlphaFoldDB" id="A0A9W9W3M5"/>
<dbReference type="GO" id="GO:0003682">
    <property type="term" value="F:chromatin binding"/>
    <property type="evidence" value="ECO:0007669"/>
    <property type="project" value="TreeGrafter"/>
</dbReference>
<organism evidence="3 4">
    <name type="scientific">Penicillium cosmopolitanum</name>
    <dbReference type="NCBI Taxonomy" id="1131564"/>
    <lineage>
        <taxon>Eukaryota</taxon>
        <taxon>Fungi</taxon>
        <taxon>Dikarya</taxon>
        <taxon>Ascomycota</taxon>
        <taxon>Pezizomycotina</taxon>
        <taxon>Eurotiomycetes</taxon>
        <taxon>Eurotiomycetidae</taxon>
        <taxon>Eurotiales</taxon>
        <taxon>Aspergillaceae</taxon>
        <taxon>Penicillium</taxon>
    </lineage>
</organism>
<reference evidence="3" key="2">
    <citation type="journal article" date="2023" name="IMA Fungus">
        <title>Comparative genomic study of the Penicillium genus elucidates a diverse pangenome and 15 lateral gene transfer events.</title>
        <authorList>
            <person name="Petersen C."/>
            <person name="Sorensen T."/>
            <person name="Nielsen M.R."/>
            <person name="Sondergaard T.E."/>
            <person name="Sorensen J.L."/>
            <person name="Fitzpatrick D.A."/>
            <person name="Frisvad J.C."/>
            <person name="Nielsen K.L."/>
        </authorList>
    </citation>
    <scope>NUCLEOTIDE SEQUENCE</scope>
    <source>
        <strain evidence="3">IBT 29677</strain>
    </source>
</reference>
<feature type="region of interest" description="Disordered" evidence="1">
    <location>
        <begin position="1084"/>
        <end position="1181"/>
    </location>
</feature>
<dbReference type="Proteomes" id="UP001147747">
    <property type="component" value="Unassembled WGS sequence"/>
</dbReference>
<evidence type="ECO:0000313" key="4">
    <source>
        <dbReference type="Proteomes" id="UP001147747"/>
    </source>
</evidence>
<dbReference type="Pfam" id="PF24571">
    <property type="entry name" value="HEAT_SCC3-SA"/>
    <property type="match status" value="1"/>
</dbReference>
<feature type="compositionally biased region" description="Acidic residues" evidence="1">
    <location>
        <begin position="1124"/>
        <end position="1148"/>
    </location>
</feature>
<feature type="domain" description="SCD" evidence="2">
    <location>
        <begin position="356"/>
        <end position="441"/>
    </location>
</feature>
<reference evidence="3" key="1">
    <citation type="submission" date="2022-12" db="EMBL/GenBank/DDBJ databases">
        <authorList>
            <person name="Petersen C."/>
        </authorList>
    </citation>
    <scope>NUCLEOTIDE SEQUENCE</scope>
    <source>
        <strain evidence="3">IBT 29677</strain>
    </source>
</reference>
<proteinExistence type="predicted"/>
<feature type="region of interest" description="Disordered" evidence="1">
    <location>
        <begin position="1"/>
        <end position="112"/>
    </location>
</feature>
<dbReference type="GO" id="GO:0007062">
    <property type="term" value="P:sister chromatid cohesion"/>
    <property type="evidence" value="ECO:0007669"/>
    <property type="project" value="UniProtKB-ARBA"/>
</dbReference>
<feature type="compositionally biased region" description="Acidic residues" evidence="1">
    <location>
        <begin position="1155"/>
        <end position="1165"/>
    </location>
</feature>
<evidence type="ECO:0000259" key="2">
    <source>
        <dbReference type="PROSITE" id="PS51425"/>
    </source>
</evidence>
<feature type="compositionally biased region" description="Basic residues" evidence="1">
    <location>
        <begin position="1090"/>
        <end position="1099"/>
    </location>
</feature>
<dbReference type="GO" id="GO:0005634">
    <property type="term" value="C:nucleus"/>
    <property type="evidence" value="ECO:0007669"/>
    <property type="project" value="TreeGrafter"/>
</dbReference>
<comment type="caution">
    <text evidence="3">The sequence shown here is derived from an EMBL/GenBank/DDBJ whole genome shotgun (WGS) entry which is preliminary data.</text>
</comment>
<dbReference type="InterPro" id="IPR016024">
    <property type="entry name" value="ARM-type_fold"/>
</dbReference>
<dbReference type="SUPFAM" id="SSF48371">
    <property type="entry name" value="ARM repeat"/>
    <property type="match status" value="2"/>
</dbReference>
<feature type="compositionally biased region" description="Basic residues" evidence="1">
    <location>
        <begin position="78"/>
        <end position="104"/>
    </location>
</feature>
<feature type="region of interest" description="Disordered" evidence="1">
    <location>
        <begin position="987"/>
        <end position="1020"/>
    </location>
</feature>
<feature type="compositionally biased region" description="Acidic residues" evidence="1">
    <location>
        <begin position="52"/>
        <end position="75"/>
    </location>
</feature>
<dbReference type="Gene3D" id="1.25.10.10">
    <property type="entry name" value="Leucine-rich Repeat Variant"/>
    <property type="match status" value="1"/>
</dbReference>
<dbReference type="PANTHER" id="PTHR11199">
    <property type="entry name" value="STROMAL ANTIGEN"/>
    <property type="match status" value="1"/>
</dbReference>
<dbReference type="InterPro" id="IPR056396">
    <property type="entry name" value="HEAT_SCC3-SA"/>
</dbReference>
<dbReference type="GO" id="GO:0000785">
    <property type="term" value="C:chromatin"/>
    <property type="evidence" value="ECO:0007669"/>
    <property type="project" value="TreeGrafter"/>
</dbReference>
<keyword evidence="4" id="KW-1185">Reference proteome</keyword>
<dbReference type="GO" id="GO:0008278">
    <property type="term" value="C:cohesin complex"/>
    <property type="evidence" value="ECO:0007669"/>
    <property type="project" value="TreeGrafter"/>
</dbReference>
<dbReference type="PROSITE" id="PS51425">
    <property type="entry name" value="SCD"/>
    <property type="match status" value="1"/>
</dbReference>
<dbReference type="PANTHER" id="PTHR11199:SF0">
    <property type="entry name" value="LD34181P-RELATED"/>
    <property type="match status" value="1"/>
</dbReference>
<dbReference type="InterPro" id="IPR013721">
    <property type="entry name" value="STAG"/>
</dbReference>